<dbReference type="RefSeq" id="WP_186769787.1">
    <property type="nucleotide sequence ID" value="NZ_JACOMF010000005.1"/>
</dbReference>
<dbReference type="Pfam" id="PF19045">
    <property type="entry name" value="Ligase_CoA_2"/>
    <property type="match status" value="1"/>
</dbReference>
<comment type="similarity">
    <text evidence="2">In the N-terminal section; belongs to the acetate CoA ligase alpha subunit family.</text>
</comment>
<keyword evidence="1" id="KW-0816">Tricarboxylic acid cycle</keyword>
<dbReference type="InterPro" id="IPR043938">
    <property type="entry name" value="Ligase_CoA_dom"/>
</dbReference>
<dbReference type="GO" id="GO:0046872">
    <property type="term" value="F:metal ion binding"/>
    <property type="evidence" value="ECO:0007669"/>
    <property type="project" value="InterPro"/>
</dbReference>
<dbReference type="FunFam" id="3.30.1490.20:FF:000020">
    <property type="entry name" value="Protein lysine acetyltransferase"/>
    <property type="match status" value="1"/>
</dbReference>
<keyword evidence="5" id="KW-0436">Ligase</keyword>
<dbReference type="Gene3D" id="3.40.50.261">
    <property type="entry name" value="Succinyl-CoA synthetase domains"/>
    <property type="match status" value="2"/>
</dbReference>
<dbReference type="GO" id="GO:0005524">
    <property type="term" value="F:ATP binding"/>
    <property type="evidence" value="ECO:0007669"/>
    <property type="project" value="UniProtKB-UniRule"/>
</dbReference>
<dbReference type="SMART" id="SM00881">
    <property type="entry name" value="CoA_binding"/>
    <property type="match status" value="1"/>
</dbReference>
<dbReference type="InterPro" id="IPR003781">
    <property type="entry name" value="CoA-bd"/>
</dbReference>
<dbReference type="EMBL" id="JACOMF010000005">
    <property type="protein sequence ID" value="MBC4015023.1"/>
    <property type="molecule type" value="Genomic_DNA"/>
</dbReference>
<evidence type="ECO:0000259" key="4">
    <source>
        <dbReference type="PROSITE" id="PS50975"/>
    </source>
</evidence>
<dbReference type="SUPFAM" id="SSF52210">
    <property type="entry name" value="Succinyl-CoA synthetase domains"/>
    <property type="match status" value="2"/>
</dbReference>
<evidence type="ECO:0000313" key="6">
    <source>
        <dbReference type="Proteomes" id="UP000600101"/>
    </source>
</evidence>
<reference evidence="5" key="1">
    <citation type="submission" date="2020-08" db="EMBL/GenBank/DDBJ databases">
        <authorList>
            <person name="Hu Y."/>
            <person name="Nguyen S.V."/>
            <person name="Li F."/>
            <person name="Fanning S."/>
        </authorList>
    </citation>
    <scope>NUCLEOTIDE SEQUENCE</scope>
    <source>
        <strain evidence="5">SYSU D8009</strain>
    </source>
</reference>
<dbReference type="InterPro" id="IPR013815">
    <property type="entry name" value="ATP_grasp_subdomain_1"/>
</dbReference>
<evidence type="ECO:0000313" key="5">
    <source>
        <dbReference type="EMBL" id="MBC4015023.1"/>
    </source>
</evidence>
<dbReference type="InterPro" id="IPR036291">
    <property type="entry name" value="NAD(P)-bd_dom_sf"/>
</dbReference>
<dbReference type="Gene3D" id="3.40.50.720">
    <property type="entry name" value="NAD(P)-binding Rossmann-like Domain"/>
    <property type="match status" value="1"/>
</dbReference>
<evidence type="ECO:0000256" key="3">
    <source>
        <dbReference type="PROSITE-ProRule" id="PRU00409"/>
    </source>
</evidence>
<gene>
    <name evidence="5" type="ORF">H7965_06765</name>
</gene>
<dbReference type="Pfam" id="PF13380">
    <property type="entry name" value="CoA_binding_2"/>
    <property type="match status" value="1"/>
</dbReference>
<comment type="caution">
    <text evidence="5">The sequence shown here is derived from an EMBL/GenBank/DDBJ whole genome shotgun (WGS) entry which is preliminary data.</text>
</comment>
<dbReference type="SUPFAM" id="SSF56059">
    <property type="entry name" value="Glutathione synthetase ATP-binding domain-like"/>
    <property type="match status" value="1"/>
</dbReference>
<dbReference type="AlphaFoldDB" id="A0A9X0QXD7"/>
<dbReference type="PROSITE" id="PS50975">
    <property type="entry name" value="ATP_GRASP"/>
    <property type="match status" value="1"/>
</dbReference>
<protein>
    <submittedName>
        <fullName evidence="5">Acetate--CoA ligase family protein</fullName>
    </submittedName>
</protein>
<dbReference type="Gene3D" id="3.30.1490.20">
    <property type="entry name" value="ATP-grasp fold, A domain"/>
    <property type="match status" value="1"/>
</dbReference>
<name>A0A9X0QXD7_9PROT</name>
<evidence type="ECO:0000256" key="1">
    <source>
        <dbReference type="ARBA" id="ARBA00022532"/>
    </source>
</evidence>
<dbReference type="InterPro" id="IPR016102">
    <property type="entry name" value="Succinyl-CoA_synth-like"/>
</dbReference>
<dbReference type="SUPFAM" id="SSF51735">
    <property type="entry name" value="NAD(P)-binding Rossmann-fold domains"/>
    <property type="match status" value="1"/>
</dbReference>
<organism evidence="5 6">
    <name type="scientific">Siccirubricoccus deserti</name>
    <dbReference type="NCBI Taxonomy" id="2013562"/>
    <lineage>
        <taxon>Bacteria</taxon>
        <taxon>Pseudomonadati</taxon>
        <taxon>Pseudomonadota</taxon>
        <taxon>Alphaproteobacteria</taxon>
        <taxon>Acetobacterales</taxon>
        <taxon>Roseomonadaceae</taxon>
        <taxon>Siccirubricoccus</taxon>
    </lineage>
</organism>
<dbReference type="GO" id="GO:0006099">
    <property type="term" value="P:tricarboxylic acid cycle"/>
    <property type="evidence" value="ECO:0007669"/>
    <property type="project" value="UniProtKB-KW"/>
</dbReference>
<evidence type="ECO:0000256" key="2">
    <source>
        <dbReference type="ARBA" id="ARBA00060888"/>
    </source>
</evidence>
<keyword evidence="3" id="KW-0067">ATP-binding</keyword>
<sequence>MSADAVSGVRAEDPIDFASLDALVRPRSVAVIGASDEPARIGGRPIAYMRERGFAGALWPVNPKRPTVQGLPAFASVAALPSAPDVAIIAVPAALAIDTLEELGSKGCRAVICFTAGFAEMDEAGAAAQEKLTAIARRHGIRLLGPNCLGVFNDAIQFYGTFTASFEKGWPIPGRIGIASQSGAYGTHMFAAALDRGLGTQVVITTGNEAEVALGDVLGWMAQAPEVDVICAYAEGIRESRRFLAALELARRNRKPIVMMKVGRSQLGGAAAQSHTASIAGDDGVTQAVLDEFGVVRARTTEEMLDIAYAATKRIYPARNTLGVLTVSGGAGVLISDAAEAAGVAMPPMPEEAQAKLRALVPFCAPRNPVDCTAQVTNDLSLITRFAESVAEDGGYTSILSFWSQTAAGRSVGPKLQEQMRAVRAKYPDRLWVMSMLAPEKIRDYEADGWICFEDPSRAVVAIEAMGRFGAAFAKPEAAAVPLPKVTLPETTPSEAVAKALLAEAGVPAVPEHAAPDTEAAVAAAEAIGYPVVLKILSPDILHKSEIGGVLLDVANADQVRQGFAILLDRAKHHAPAARIEGVLVAKQIKGAVEMALGVFRDPVFGPVAMVGLGGIFIEILKDVAFRRCPFDTAEAERMIRGLRGFPLLDGARGRPKADVAALARALSSLSAFAAAAGPRLAGVDVNPLLVLPAGQGCYAADAVIELAGEGH</sequence>
<dbReference type="PANTHER" id="PTHR42793">
    <property type="entry name" value="COA BINDING DOMAIN CONTAINING PROTEIN"/>
    <property type="match status" value="1"/>
</dbReference>
<keyword evidence="6" id="KW-1185">Reference proteome</keyword>
<dbReference type="Pfam" id="PF13607">
    <property type="entry name" value="Succ_CoA_lig"/>
    <property type="match status" value="1"/>
</dbReference>
<proteinExistence type="inferred from homology"/>
<dbReference type="Gene3D" id="3.30.470.20">
    <property type="entry name" value="ATP-grasp fold, B domain"/>
    <property type="match status" value="1"/>
</dbReference>
<keyword evidence="3" id="KW-0547">Nucleotide-binding</keyword>
<accession>A0A9X0QXD7</accession>
<dbReference type="PANTHER" id="PTHR42793:SF4">
    <property type="entry name" value="BLL6376 PROTEIN"/>
    <property type="match status" value="1"/>
</dbReference>
<dbReference type="InterPro" id="IPR011761">
    <property type="entry name" value="ATP-grasp"/>
</dbReference>
<feature type="domain" description="ATP-grasp" evidence="4">
    <location>
        <begin position="499"/>
        <end position="535"/>
    </location>
</feature>
<dbReference type="InterPro" id="IPR032875">
    <property type="entry name" value="Succ_CoA_lig_flav_dom"/>
</dbReference>
<dbReference type="Pfam" id="PF13549">
    <property type="entry name" value="ATP-grasp_5"/>
    <property type="match status" value="1"/>
</dbReference>
<dbReference type="GO" id="GO:0043758">
    <property type="term" value="F:acetate-CoA ligase (ADP-forming) activity"/>
    <property type="evidence" value="ECO:0007669"/>
    <property type="project" value="InterPro"/>
</dbReference>
<dbReference type="Proteomes" id="UP000600101">
    <property type="component" value="Unassembled WGS sequence"/>
</dbReference>